<dbReference type="CDD" id="cd06225">
    <property type="entry name" value="HAMP"/>
    <property type="match status" value="1"/>
</dbReference>
<feature type="domain" description="HAMP" evidence="16">
    <location>
        <begin position="112"/>
        <end position="164"/>
    </location>
</feature>
<dbReference type="InterPro" id="IPR003594">
    <property type="entry name" value="HATPase_dom"/>
</dbReference>
<dbReference type="SMART" id="SM00387">
    <property type="entry name" value="HATPase_c"/>
    <property type="match status" value="1"/>
</dbReference>
<evidence type="ECO:0000256" key="7">
    <source>
        <dbReference type="ARBA" id="ARBA00022692"/>
    </source>
</evidence>
<keyword evidence="6" id="KW-0808">Transferase</keyword>
<dbReference type="GO" id="GO:0005886">
    <property type="term" value="C:plasma membrane"/>
    <property type="evidence" value="ECO:0007669"/>
    <property type="project" value="UniProtKB-SubCell"/>
</dbReference>
<sequence>METIRNLSIRKTIVLYLTVSLILGFLAGAAVMGIAEQAQRQIWIKYIDEDAYVKAIQKEEGNFTVDVARVSRDRMTKTDGFYSELCDFLETYSILAACFFSMIGAVILFYRDKIKVPLGELTDASELIGKNELDFRITYASRDELGRLCLEFEKMRASLAENNRNMWNMVEEEKALRAAIAHDIRSPLTVLRGYQEMMLEFIPEGILEQKKILEMLQGGMEQIERMDKFIGTMQKLSRLEARRIECREFALSSLTDEILRIAQILQKEAGRESHIIQTSADKKITADREVILEVTDNLLSNAFRYAERLVQVEIRAEGRELVISVSDDGSGFTESQEQVTKAYYHSNPQDDLQHFGMGMYISRVYCEKHGGRLLTGNQRDGGAVVKAVFRTGE</sequence>
<keyword evidence="5" id="KW-0597">Phosphoprotein</keyword>
<keyword evidence="4" id="KW-1003">Cell membrane</keyword>
<gene>
    <name evidence="17" type="ORF">SAMN02745158_00567</name>
</gene>
<dbReference type="Gene3D" id="3.30.565.10">
    <property type="entry name" value="Histidine kinase-like ATPase, C-terminal domain"/>
    <property type="match status" value="1"/>
</dbReference>
<evidence type="ECO:0000313" key="18">
    <source>
        <dbReference type="Proteomes" id="UP000184245"/>
    </source>
</evidence>
<evidence type="ECO:0000256" key="12">
    <source>
        <dbReference type="ARBA" id="ARBA00023012"/>
    </source>
</evidence>
<evidence type="ECO:0000256" key="9">
    <source>
        <dbReference type="ARBA" id="ARBA00022777"/>
    </source>
</evidence>
<feature type="domain" description="Histidine kinase" evidence="15">
    <location>
        <begin position="179"/>
        <end position="393"/>
    </location>
</feature>
<dbReference type="PANTHER" id="PTHR45528">
    <property type="entry name" value="SENSOR HISTIDINE KINASE CPXA"/>
    <property type="match status" value="1"/>
</dbReference>
<dbReference type="SMART" id="SM00388">
    <property type="entry name" value="HisKA"/>
    <property type="match status" value="1"/>
</dbReference>
<dbReference type="CDD" id="cd00082">
    <property type="entry name" value="HisKA"/>
    <property type="match status" value="1"/>
</dbReference>
<evidence type="ECO:0000256" key="1">
    <source>
        <dbReference type="ARBA" id="ARBA00000085"/>
    </source>
</evidence>
<organism evidence="17 18">
    <name type="scientific">Lactonifactor longoviformis DSM 17459</name>
    <dbReference type="NCBI Taxonomy" id="1122155"/>
    <lineage>
        <taxon>Bacteria</taxon>
        <taxon>Bacillati</taxon>
        <taxon>Bacillota</taxon>
        <taxon>Clostridia</taxon>
        <taxon>Eubacteriales</taxon>
        <taxon>Clostridiaceae</taxon>
        <taxon>Lactonifactor</taxon>
    </lineage>
</organism>
<dbReference type="Pfam" id="PF00512">
    <property type="entry name" value="HisKA"/>
    <property type="match status" value="1"/>
</dbReference>
<dbReference type="Pfam" id="PF00672">
    <property type="entry name" value="HAMP"/>
    <property type="match status" value="1"/>
</dbReference>
<dbReference type="OrthoDB" id="84942at2"/>
<dbReference type="SUPFAM" id="SSF47384">
    <property type="entry name" value="Homodimeric domain of signal transducing histidine kinase"/>
    <property type="match status" value="1"/>
</dbReference>
<evidence type="ECO:0000256" key="6">
    <source>
        <dbReference type="ARBA" id="ARBA00022679"/>
    </source>
</evidence>
<evidence type="ECO:0000256" key="3">
    <source>
        <dbReference type="ARBA" id="ARBA00012438"/>
    </source>
</evidence>
<comment type="subcellular location">
    <subcellularLocation>
        <location evidence="2">Cell membrane</location>
        <topology evidence="2">Multi-pass membrane protein</topology>
    </subcellularLocation>
</comment>
<dbReference type="InterPro" id="IPR005467">
    <property type="entry name" value="His_kinase_dom"/>
</dbReference>
<dbReference type="SUPFAM" id="SSF55874">
    <property type="entry name" value="ATPase domain of HSP90 chaperone/DNA topoisomerase II/histidine kinase"/>
    <property type="match status" value="1"/>
</dbReference>
<feature type="transmembrane region" description="Helical" evidence="14">
    <location>
        <begin position="91"/>
        <end position="110"/>
    </location>
</feature>
<dbReference type="InterPro" id="IPR050398">
    <property type="entry name" value="HssS/ArlS-like"/>
</dbReference>
<dbReference type="SUPFAM" id="SSF158472">
    <property type="entry name" value="HAMP domain-like"/>
    <property type="match status" value="1"/>
</dbReference>
<proteinExistence type="predicted"/>
<name>A0A1M4TT06_9CLOT</name>
<keyword evidence="13 14" id="KW-0472">Membrane</keyword>
<keyword evidence="9 17" id="KW-0418">Kinase</keyword>
<evidence type="ECO:0000259" key="15">
    <source>
        <dbReference type="PROSITE" id="PS50109"/>
    </source>
</evidence>
<dbReference type="GO" id="GO:0005524">
    <property type="term" value="F:ATP binding"/>
    <property type="evidence" value="ECO:0007669"/>
    <property type="project" value="UniProtKB-KW"/>
</dbReference>
<evidence type="ECO:0000259" key="16">
    <source>
        <dbReference type="PROSITE" id="PS50885"/>
    </source>
</evidence>
<evidence type="ECO:0000313" key="17">
    <source>
        <dbReference type="EMBL" id="SHE47447.1"/>
    </source>
</evidence>
<dbReference type="STRING" id="1122155.SAMN02745158_00567"/>
<evidence type="ECO:0000256" key="10">
    <source>
        <dbReference type="ARBA" id="ARBA00022840"/>
    </source>
</evidence>
<dbReference type="PROSITE" id="PS50885">
    <property type="entry name" value="HAMP"/>
    <property type="match status" value="1"/>
</dbReference>
<dbReference type="PANTHER" id="PTHR45528:SF1">
    <property type="entry name" value="SENSOR HISTIDINE KINASE CPXA"/>
    <property type="match status" value="1"/>
</dbReference>
<reference evidence="17 18" key="1">
    <citation type="submission" date="2016-11" db="EMBL/GenBank/DDBJ databases">
        <authorList>
            <person name="Jaros S."/>
            <person name="Januszkiewicz K."/>
            <person name="Wedrychowicz H."/>
        </authorList>
    </citation>
    <scope>NUCLEOTIDE SEQUENCE [LARGE SCALE GENOMIC DNA]</scope>
    <source>
        <strain evidence="17 18">DSM 17459</strain>
    </source>
</reference>
<evidence type="ECO:0000256" key="13">
    <source>
        <dbReference type="ARBA" id="ARBA00023136"/>
    </source>
</evidence>
<evidence type="ECO:0000256" key="4">
    <source>
        <dbReference type="ARBA" id="ARBA00022475"/>
    </source>
</evidence>
<dbReference type="GO" id="GO:0000155">
    <property type="term" value="F:phosphorelay sensor kinase activity"/>
    <property type="evidence" value="ECO:0007669"/>
    <property type="project" value="InterPro"/>
</dbReference>
<dbReference type="SMART" id="SM00304">
    <property type="entry name" value="HAMP"/>
    <property type="match status" value="1"/>
</dbReference>
<evidence type="ECO:0000256" key="8">
    <source>
        <dbReference type="ARBA" id="ARBA00022741"/>
    </source>
</evidence>
<evidence type="ECO:0000256" key="11">
    <source>
        <dbReference type="ARBA" id="ARBA00022989"/>
    </source>
</evidence>
<dbReference type="Pfam" id="PF02518">
    <property type="entry name" value="HATPase_c"/>
    <property type="match status" value="1"/>
</dbReference>
<dbReference type="EMBL" id="FQVI01000002">
    <property type="protein sequence ID" value="SHE47447.1"/>
    <property type="molecule type" value="Genomic_DNA"/>
</dbReference>
<comment type="catalytic activity">
    <reaction evidence="1">
        <text>ATP + protein L-histidine = ADP + protein N-phospho-L-histidine.</text>
        <dbReference type="EC" id="2.7.13.3"/>
    </reaction>
</comment>
<dbReference type="AlphaFoldDB" id="A0A1M4TT06"/>
<dbReference type="Gene3D" id="6.10.340.10">
    <property type="match status" value="1"/>
</dbReference>
<dbReference type="InterPro" id="IPR036890">
    <property type="entry name" value="HATPase_C_sf"/>
</dbReference>
<dbReference type="RefSeq" id="WP_072848860.1">
    <property type="nucleotide sequence ID" value="NZ_FQVI01000002.1"/>
</dbReference>
<evidence type="ECO:0000256" key="5">
    <source>
        <dbReference type="ARBA" id="ARBA00022553"/>
    </source>
</evidence>
<dbReference type="Gene3D" id="1.10.287.130">
    <property type="match status" value="1"/>
</dbReference>
<dbReference type="InterPro" id="IPR003660">
    <property type="entry name" value="HAMP_dom"/>
</dbReference>
<evidence type="ECO:0000256" key="14">
    <source>
        <dbReference type="SAM" id="Phobius"/>
    </source>
</evidence>
<keyword evidence="8" id="KW-0547">Nucleotide-binding</keyword>
<dbReference type="PROSITE" id="PS50109">
    <property type="entry name" value="HIS_KIN"/>
    <property type="match status" value="1"/>
</dbReference>
<accession>A0A1M4TT06</accession>
<protein>
    <recommendedName>
        <fullName evidence="3">histidine kinase</fullName>
        <ecNumber evidence="3">2.7.13.3</ecNumber>
    </recommendedName>
</protein>
<keyword evidence="18" id="KW-1185">Reference proteome</keyword>
<keyword evidence="11 14" id="KW-1133">Transmembrane helix</keyword>
<keyword evidence="10" id="KW-0067">ATP-binding</keyword>
<keyword evidence="12" id="KW-0902">Two-component regulatory system</keyword>
<dbReference type="EC" id="2.7.13.3" evidence="3"/>
<dbReference type="InterPro" id="IPR003661">
    <property type="entry name" value="HisK_dim/P_dom"/>
</dbReference>
<dbReference type="InterPro" id="IPR036097">
    <property type="entry name" value="HisK_dim/P_sf"/>
</dbReference>
<dbReference type="Proteomes" id="UP000184245">
    <property type="component" value="Unassembled WGS sequence"/>
</dbReference>
<evidence type="ECO:0000256" key="2">
    <source>
        <dbReference type="ARBA" id="ARBA00004651"/>
    </source>
</evidence>
<feature type="transmembrane region" description="Helical" evidence="14">
    <location>
        <begin position="12"/>
        <end position="35"/>
    </location>
</feature>
<keyword evidence="7 14" id="KW-0812">Transmembrane</keyword>